<sequence>MFGSHSQEGIKIDADGLFGNKCNQNLWVYTADCMPIFFADKRTRNVAALHCGRKGLEKKIIKNLVKIYDNFGTSRDDLLVAIGPAISKEHYLVDKITLKEFYRNAENKKITNNLPKTEKDLCFSDSNHFKDQNLNQLDLKRSAYRQLLNENIPNTNIDISNLCTYKLKNEFNSWRRSKTISRQWNFICSYK</sequence>
<comment type="caution">
    <text evidence="11">The sequence shown here is derived from an EMBL/GenBank/DDBJ whole genome shotgun (WGS) entry which is preliminary data.</text>
</comment>
<reference evidence="12" key="1">
    <citation type="journal article" date="2014" name="Sci. Data">
        <title>Genomes of diverse isolates of the marine cyanobacterium Prochlorococcus.</title>
        <authorList>
            <person name="Biller S."/>
            <person name="Berube P."/>
            <person name="Thompson J."/>
            <person name="Kelly L."/>
            <person name="Roggensack S."/>
            <person name="Awad L."/>
            <person name="Roache-Johnson K."/>
            <person name="Ding H."/>
            <person name="Giovannoni S.J."/>
            <person name="Moore L.R."/>
            <person name="Chisholm S.W."/>
        </authorList>
    </citation>
    <scope>NUCLEOTIDE SEQUENCE [LARGE SCALE GENOMIC DNA]</scope>
</reference>
<dbReference type="AlphaFoldDB" id="A0A0A1ZT93"/>
<comment type="function">
    <text evidence="2">Purine nucleoside enzyme that catalyzes the phosphorolysis of adenosine and inosine nucleosides, yielding D-ribose 1-phosphate and the respective free bases, adenine and hypoxanthine. Also catalyzes the phosphorolysis of S-methyl-5'-thioadenosine into adenine and S-methyl-5-thio-alpha-D-ribose 1-phosphate. Also has adenosine deaminase activity.</text>
</comment>
<evidence type="ECO:0000256" key="8">
    <source>
        <dbReference type="ARBA" id="ARBA00047989"/>
    </source>
</evidence>
<evidence type="ECO:0000256" key="1">
    <source>
        <dbReference type="ARBA" id="ARBA00000553"/>
    </source>
</evidence>
<dbReference type="Proteomes" id="UP000030491">
    <property type="component" value="Unassembled WGS sequence"/>
</dbReference>
<organism evidence="11 12">
    <name type="scientific">Prochlorococcus marinus str. MIT 9116</name>
    <dbReference type="NCBI Taxonomy" id="167544"/>
    <lineage>
        <taxon>Bacteria</taxon>
        <taxon>Bacillati</taxon>
        <taxon>Cyanobacteriota</taxon>
        <taxon>Cyanophyceae</taxon>
        <taxon>Synechococcales</taxon>
        <taxon>Prochlorococcaceae</taxon>
        <taxon>Prochlorococcus</taxon>
    </lineage>
</organism>
<accession>A0A0A1ZT93</accession>
<dbReference type="GO" id="GO:0017061">
    <property type="term" value="F:S-methyl-5-thioadenosine phosphorylase activity"/>
    <property type="evidence" value="ECO:0007669"/>
    <property type="project" value="UniProtKB-EC"/>
</dbReference>
<dbReference type="Gene3D" id="3.60.140.10">
    <property type="entry name" value="CNF1/YfiH-like putative cysteine hydrolases"/>
    <property type="match status" value="1"/>
</dbReference>
<name>A0A0A1ZT93_PROMR</name>
<dbReference type="InterPro" id="IPR011324">
    <property type="entry name" value="Cytotoxic_necrot_fac-like_cat"/>
</dbReference>
<keyword evidence="4" id="KW-0808">Transferase</keyword>
<dbReference type="Pfam" id="PF02578">
    <property type="entry name" value="Cu-oxidase_4"/>
    <property type="match status" value="1"/>
</dbReference>
<proteinExistence type="inferred from homology"/>
<evidence type="ECO:0000256" key="9">
    <source>
        <dbReference type="ARBA" id="ARBA00048968"/>
    </source>
</evidence>
<evidence type="ECO:0008006" key="13">
    <source>
        <dbReference type="Google" id="ProtNLM"/>
    </source>
</evidence>
<evidence type="ECO:0000256" key="10">
    <source>
        <dbReference type="ARBA" id="ARBA00049893"/>
    </source>
</evidence>
<comment type="catalytic activity">
    <reaction evidence="9">
        <text>adenosine + phosphate = alpha-D-ribose 1-phosphate + adenine</text>
        <dbReference type="Rhea" id="RHEA:27642"/>
        <dbReference type="ChEBI" id="CHEBI:16335"/>
        <dbReference type="ChEBI" id="CHEBI:16708"/>
        <dbReference type="ChEBI" id="CHEBI:43474"/>
        <dbReference type="ChEBI" id="CHEBI:57720"/>
        <dbReference type="EC" id="2.4.2.1"/>
    </reaction>
    <physiologicalReaction direction="left-to-right" evidence="9">
        <dbReference type="Rhea" id="RHEA:27643"/>
    </physiologicalReaction>
</comment>
<protein>
    <recommendedName>
        <fullName evidence="13">Purine nucleoside phosphorylase</fullName>
    </recommendedName>
</protein>
<evidence type="ECO:0000256" key="7">
    <source>
        <dbReference type="ARBA" id="ARBA00022833"/>
    </source>
</evidence>
<comment type="catalytic activity">
    <reaction evidence="10">
        <text>S-methyl-5'-thioadenosine + phosphate = 5-(methylsulfanyl)-alpha-D-ribose 1-phosphate + adenine</text>
        <dbReference type="Rhea" id="RHEA:11852"/>
        <dbReference type="ChEBI" id="CHEBI:16708"/>
        <dbReference type="ChEBI" id="CHEBI:17509"/>
        <dbReference type="ChEBI" id="CHEBI:43474"/>
        <dbReference type="ChEBI" id="CHEBI:58533"/>
        <dbReference type="EC" id="2.4.2.28"/>
    </reaction>
    <physiologicalReaction direction="left-to-right" evidence="10">
        <dbReference type="Rhea" id="RHEA:11853"/>
    </physiologicalReaction>
</comment>
<evidence type="ECO:0000256" key="3">
    <source>
        <dbReference type="ARBA" id="ARBA00007353"/>
    </source>
</evidence>
<evidence type="ECO:0000256" key="2">
    <source>
        <dbReference type="ARBA" id="ARBA00003215"/>
    </source>
</evidence>
<dbReference type="PANTHER" id="PTHR30616">
    <property type="entry name" value="UNCHARACTERIZED PROTEIN YFIH"/>
    <property type="match status" value="1"/>
</dbReference>
<comment type="catalytic activity">
    <reaction evidence="1">
        <text>inosine + phosphate = alpha-D-ribose 1-phosphate + hypoxanthine</text>
        <dbReference type="Rhea" id="RHEA:27646"/>
        <dbReference type="ChEBI" id="CHEBI:17368"/>
        <dbReference type="ChEBI" id="CHEBI:17596"/>
        <dbReference type="ChEBI" id="CHEBI:43474"/>
        <dbReference type="ChEBI" id="CHEBI:57720"/>
        <dbReference type="EC" id="2.4.2.1"/>
    </reaction>
    <physiologicalReaction direction="left-to-right" evidence="1">
        <dbReference type="Rhea" id="RHEA:27647"/>
    </physiologicalReaction>
</comment>
<evidence type="ECO:0000313" key="12">
    <source>
        <dbReference type="Proteomes" id="UP000030491"/>
    </source>
</evidence>
<comment type="similarity">
    <text evidence="3">Belongs to the purine nucleoside phosphorylase YfiH/LACC1 family.</text>
</comment>
<dbReference type="SUPFAM" id="SSF64438">
    <property type="entry name" value="CNF1/YfiH-like putative cysteine hydrolases"/>
    <property type="match status" value="1"/>
</dbReference>
<evidence type="ECO:0000256" key="6">
    <source>
        <dbReference type="ARBA" id="ARBA00022801"/>
    </source>
</evidence>
<evidence type="ECO:0000256" key="5">
    <source>
        <dbReference type="ARBA" id="ARBA00022723"/>
    </source>
</evidence>
<keyword evidence="7" id="KW-0862">Zinc</keyword>
<evidence type="ECO:0000256" key="4">
    <source>
        <dbReference type="ARBA" id="ARBA00022679"/>
    </source>
</evidence>
<dbReference type="CDD" id="cd16833">
    <property type="entry name" value="YfiH"/>
    <property type="match status" value="1"/>
</dbReference>
<dbReference type="InterPro" id="IPR038371">
    <property type="entry name" value="Cu_polyphenol_OxRdtase_sf"/>
</dbReference>
<comment type="catalytic activity">
    <reaction evidence="8">
        <text>adenosine + H2O + H(+) = inosine + NH4(+)</text>
        <dbReference type="Rhea" id="RHEA:24408"/>
        <dbReference type="ChEBI" id="CHEBI:15377"/>
        <dbReference type="ChEBI" id="CHEBI:15378"/>
        <dbReference type="ChEBI" id="CHEBI:16335"/>
        <dbReference type="ChEBI" id="CHEBI:17596"/>
        <dbReference type="ChEBI" id="CHEBI:28938"/>
        <dbReference type="EC" id="3.5.4.4"/>
    </reaction>
    <physiologicalReaction direction="left-to-right" evidence="8">
        <dbReference type="Rhea" id="RHEA:24409"/>
    </physiologicalReaction>
</comment>
<dbReference type="InterPro" id="IPR003730">
    <property type="entry name" value="Cu_polyphenol_OxRdtase"/>
</dbReference>
<dbReference type="GO" id="GO:0005507">
    <property type="term" value="F:copper ion binding"/>
    <property type="evidence" value="ECO:0007669"/>
    <property type="project" value="TreeGrafter"/>
</dbReference>
<dbReference type="GO" id="GO:0016787">
    <property type="term" value="F:hydrolase activity"/>
    <property type="evidence" value="ECO:0007669"/>
    <property type="project" value="UniProtKB-KW"/>
</dbReference>
<dbReference type="EMBL" id="JNAJ01000013">
    <property type="protein sequence ID" value="KGF91464.1"/>
    <property type="molecule type" value="Genomic_DNA"/>
</dbReference>
<dbReference type="PANTHER" id="PTHR30616:SF2">
    <property type="entry name" value="PURINE NUCLEOSIDE PHOSPHORYLASE LACC1"/>
    <property type="match status" value="1"/>
</dbReference>
<gene>
    <name evidence="11" type="ORF">EU93_1057</name>
</gene>
<evidence type="ECO:0000313" key="11">
    <source>
        <dbReference type="EMBL" id="KGF91464.1"/>
    </source>
</evidence>
<keyword evidence="6" id="KW-0378">Hydrolase</keyword>
<keyword evidence="5" id="KW-0479">Metal-binding</keyword>